<dbReference type="InterPro" id="IPR007690">
    <property type="entry name" value="T2SS_GspM"/>
</dbReference>
<accession>A0ABU9HEI8</accession>
<organism evidence="12 13">
    <name type="scientific">Psychromonas arctica</name>
    <dbReference type="NCBI Taxonomy" id="168275"/>
    <lineage>
        <taxon>Bacteria</taxon>
        <taxon>Pseudomonadati</taxon>
        <taxon>Pseudomonadota</taxon>
        <taxon>Gammaproteobacteria</taxon>
        <taxon>Alteromonadales</taxon>
        <taxon>Psychromonadaceae</taxon>
        <taxon>Psychromonas</taxon>
    </lineage>
</organism>
<sequence length="159" mass="18338">MFEEIKDWWENTTEREQRLTIISAVVVFIAVVYFLLWQPLANNLAISQQKLNSAQQTLQWVEVNSNKIIAAGLIDTQTRRPQNLSQLINSTAKRNQINIARIQSRNGTVDLSINQIEFNQFIEWITVLQNQHNVQIANVDVSQDKVQGMIKVSRLSLSY</sequence>
<evidence type="ECO:0000313" key="12">
    <source>
        <dbReference type="EMBL" id="MEL0660315.1"/>
    </source>
</evidence>
<evidence type="ECO:0000256" key="3">
    <source>
        <dbReference type="ARBA" id="ARBA00022448"/>
    </source>
</evidence>
<name>A0ABU9HEI8_9GAMM</name>
<dbReference type="Gene3D" id="3.30.1360.100">
    <property type="entry name" value="General secretion pathway protein M, EpsM"/>
    <property type="match status" value="1"/>
</dbReference>
<proteinExistence type="inferred from homology"/>
<keyword evidence="5 10" id="KW-0997">Cell inner membrane</keyword>
<comment type="similarity">
    <text evidence="2 10">Belongs to the GSP M family.</text>
</comment>
<keyword evidence="6 11" id="KW-0812">Transmembrane</keyword>
<evidence type="ECO:0000256" key="6">
    <source>
        <dbReference type="ARBA" id="ARBA00022692"/>
    </source>
</evidence>
<gene>
    <name evidence="12" type="ORF">V6255_14345</name>
</gene>
<evidence type="ECO:0000256" key="7">
    <source>
        <dbReference type="ARBA" id="ARBA00022927"/>
    </source>
</evidence>
<evidence type="ECO:0000313" key="13">
    <source>
        <dbReference type="Proteomes" id="UP001366060"/>
    </source>
</evidence>
<dbReference type="EMBL" id="JBAKBA010000039">
    <property type="protein sequence ID" value="MEL0660315.1"/>
    <property type="molecule type" value="Genomic_DNA"/>
</dbReference>
<dbReference type="Pfam" id="PF04612">
    <property type="entry name" value="T2SSM"/>
    <property type="match status" value="1"/>
</dbReference>
<evidence type="ECO:0000256" key="4">
    <source>
        <dbReference type="ARBA" id="ARBA00022475"/>
    </source>
</evidence>
<comment type="subcellular location">
    <subcellularLocation>
        <location evidence="1">Cell inner membrane</location>
        <topology evidence="1">Single-pass membrane protein</topology>
    </subcellularLocation>
</comment>
<keyword evidence="9 10" id="KW-0472">Membrane</keyword>
<evidence type="ECO:0000256" key="1">
    <source>
        <dbReference type="ARBA" id="ARBA00004377"/>
    </source>
</evidence>
<comment type="function">
    <text evidence="10">Inner membrane component of the type II secretion system required for the energy-dependent secretion of extracellular factors such as proteases and toxins from the periplasm.</text>
</comment>
<dbReference type="InterPro" id="IPR023229">
    <property type="entry name" value="T2SS_M_periplasmic_sf"/>
</dbReference>
<keyword evidence="8 11" id="KW-1133">Transmembrane helix</keyword>
<dbReference type="SUPFAM" id="SSF103054">
    <property type="entry name" value="General secretion pathway protein M, EpsM"/>
    <property type="match status" value="1"/>
</dbReference>
<keyword evidence="3 10" id="KW-0813">Transport</keyword>
<protein>
    <recommendedName>
        <fullName evidence="10">Type II secretion system protein M</fullName>
        <shortName evidence="10">T2SS protein M</shortName>
    </recommendedName>
    <alternativeName>
        <fullName evidence="10">General secretion pathway protein M</fullName>
    </alternativeName>
</protein>
<evidence type="ECO:0000256" key="5">
    <source>
        <dbReference type="ARBA" id="ARBA00022519"/>
    </source>
</evidence>
<evidence type="ECO:0000256" key="11">
    <source>
        <dbReference type="SAM" id="Phobius"/>
    </source>
</evidence>
<dbReference type="Proteomes" id="UP001366060">
    <property type="component" value="Unassembled WGS sequence"/>
</dbReference>
<evidence type="ECO:0000256" key="2">
    <source>
        <dbReference type="ARBA" id="ARBA00010637"/>
    </source>
</evidence>
<keyword evidence="4 10" id="KW-1003">Cell membrane</keyword>
<evidence type="ECO:0000256" key="10">
    <source>
        <dbReference type="PIRNR" id="PIRNR006291"/>
    </source>
</evidence>
<comment type="caution">
    <text evidence="12">The sequence shown here is derived from an EMBL/GenBank/DDBJ whole genome shotgun (WGS) entry which is preliminary data.</text>
</comment>
<reference evidence="12 13" key="1">
    <citation type="submission" date="2024-02" db="EMBL/GenBank/DDBJ databases">
        <title>Bacteria isolated from the canopy kelp, Nereocystis luetkeana.</title>
        <authorList>
            <person name="Pfister C.A."/>
            <person name="Younker I.T."/>
            <person name="Light S.H."/>
        </authorList>
    </citation>
    <scope>NUCLEOTIDE SEQUENCE [LARGE SCALE GENOMIC DNA]</scope>
    <source>
        <strain evidence="12 13">TI.2.07</strain>
    </source>
</reference>
<feature type="transmembrane region" description="Helical" evidence="11">
    <location>
        <begin position="21"/>
        <end position="40"/>
    </location>
</feature>
<dbReference type="PIRSF" id="PIRSF006291">
    <property type="entry name" value="GspM"/>
    <property type="match status" value="1"/>
</dbReference>
<evidence type="ECO:0000256" key="9">
    <source>
        <dbReference type="ARBA" id="ARBA00023136"/>
    </source>
</evidence>
<dbReference type="RefSeq" id="WP_341628778.1">
    <property type="nucleotide sequence ID" value="NZ_JBAKBA010000039.1"/>
</dbReference>
<evidence type="ECO:0000256" key="8">
    <source>
        <dbReference type="ARBA" id="ARBA00022989"/>
    </source>
</evidence>
<keyword evidence="13" id="KW-1185">Reference proteome</keyword>
<keyword evidence="7 10" id="KW-0653">Protein transport</keyword>